<comment type="caution">
    <text evidence="1">The sequence shown here is derived from an EMBL/GenBank/DDBJ whole genome shotgun (WGS) entry which is preliminary data.</text>
</comment>
<keyword evidence="2" id="KW-1185">Reference proteome</keyword>
<dbReference type="GO" id="GO:0005886">
    <property type="term" value="C:plasma membrane"/>
    <property type="evidence" value="ECO:0007669"/>
    <property type="project" value="TreeGrafter"/>
</dbReference>
<protein>
    <submittedName>
        <fullName evidence="1">Uncharacterized protein</fullName>
    </submittedName>
</protein>
<name>A0A7J7WLB7_PIPKU</name>
<dbReference type="GO" id="GO:0099536">
    <property type="term" value="P:synaptic signaling"/>
    <property type="evidence" value="ECO:0007669"/>
    <property type="project" value="TreeGrafter"/>
</dbReference>
<proteinExistence type="predicted"/>
<sequence length="129" mass="15139">MVGKTNVSFHQCIENIIGDLRKKILEWDYHKEEPEELTRKYEAQLYILQQARRDPLIKHISDNQILLQELGPGDGIVMAFDNILQKLLGEYGSDDTRNVKKATEYLKTSWINLKQSIADRTDRIPWRLN</sequence>
<dbReference type="AlphaFoldDB" id="A0A7J7WLB7"/>
<organism evidence="1 2">
    <name type="scientific">Pipistrellus kuhlii</name>
    <name type="common">Kuhl's pipistrelle</name>
    <dbReference type="NCBI Taxonomy" id="59472"/>
    <lineage>
        <taxon>Eukaryota</taxon>
        <taxon>Metazoa</taxon>
        <taxon>Chordata</taxon>
        <taxon>Craniata</taxon>
        <taxon>Vertebrata</taxon>
        <taxon>Euteleostomi</taxon>
        <taxon>Mammalia</taxon>
        <taxon>Eutheria</taxon>
        <taxon>Laurasiatheria</taxon>
        <taxon>Chiroptera</taxon>
        <taxon>Yangochiroptera</taxon>
        <taxon>Vespertilionidae</taxon>
        <taxon>Pipistrellus</taxon>
    </lineage>
</organism>
<dbReference type="InterPro" id="IPR050774">
    <property type="entry name" value="KCMF1/Dystrophin"/>
</dbReference>
<dbReference type="GO" id="GO:0045202">
    <property type="term" value="C:synapse"/>
    <property type="evidence" value="ECO:0007669"/>
    <property type="project" value="GOC"/>
</dbReference>
<evidence type="ECO:0000313" key="2">
    <source>
        <dbReference type="Proteomes" id="UP000558488"/>
    </source>
</evidence>
<accession>A0A7J7WLB7</accession>
<gene>
    <name evidence="1" type="ORF">mPipKuh1_007952</name>
</gene>
<dbReference type="EMBL" id="JACAGB010000010">
    <property type="protein sequence ID" value="KAF6338227.1"/>
    <property type="molecule type" value="Genomic_DNA"/>
</dbReference>
<dbReference type="PANTHER" id="PTHR12268:SF26">
    <property type="entry name" value="UTROPHIN"/>
    <property type="match status" value="1"/>
</dbReference>
<dbReference type="Proteomes" id="UP000558488">
    <property type="component" value="Unassembled WGS sequence"/>
</dbReference>
<evidence type="ECO:0000313" key="1">
    <source>
        <dbReference type="EMBL" id="KAF6338227.1"/>
    </source>
</evidence>
<dbReference type="PANTHER" id="PTHR12268">
    <property type="entry name" value="E3 UBIQUITIN-PROTEIN LIGASE KCMF1"/>
    <property type="match status" value="1"/>
</dbReference>
<reference evidence="1 2" key="1">
    <citation type="journal article" date="2020" name="Nature">
        <title>Six reference-quality genomes reveal evolution of bat adaptations.</title>
        <authorList>
            <person name="Jebb D."/>
            <person name="Huang Z."/>
            <person name="Pippel M."/>
            <person name="Hughes G.M."/>
            <person name="Lavrichenko K."/>
            <person name="Devanna P."/>
            <person name="Winkler S."/>
            <person name="Jermiin L.S."/>
            <person name="Skirmuntt E.C."/>
            <person name="Katzourakis A."/>
            <person name="Burkitt-Gray L."/>
            <person name="Ray D.A."/>
            <person name="Sullivan K.A.M."/>
            <person name="Roscito J.G."/>
            <person name="Kirilenko B.M."/>
            <person name="Davalos L.M."/>
            <person name="Corthals A.P."/>
            <person name="Power M.L."/>
            <person name="Jones G."/>
            <person name="Ransome R.D."/>
            <person name="Dechmann D.K.N."/>
            <person name="Locatelli A.G."/>
            <person name="Puechmaille S.J."/>
            <person name="Fedrigo O."/>
            <person name="Jarvis E.D."/>
            <person name="Hiller M."/>
            <person name="Vernes S.C."/>
            <person name="Myers E.W."/>
            <person name="Teeling E.C."/>
        </authorList>
    </citation>
    <scope>NUCLEOTIDE SEQUENCE [LARGE SCALE GENOMIC DNA]</scope>
    <source>
        <strain evidence="1">MPipKuh1</strain>
        <tissue evidence="1">Flight muscle</tissue>
    </source>
</reference>